<dbReference type="EnsemblMetazoa" id="Aqu2.1.33824_001">
    <property type="protein sequence ID" value="Aqu2.1.33824_001"/>
    <property type="gene ID" value="Aqu2.1.33824"/>
</dbReference>
<organism evidence="1">
    <name type="scientific">Amphimedon queenslandica</name>
    <name type="common">Sponge</name>
    <dbReference type="NCBI Taxonomy" id="400682"/>
    <lineage>
        <taxon>Eukaryota</taxon>
        <taxon>Metazoa</taxon>
        <taxon>Porifera</taxon>
        <taxon>Demospongiae</taxon>
        <taxon>Heteroscleromorpha</taxon>
        <taxon>Haplosclerida</taxon>
        <taxon>Niphatidae</taxon>
        <taxon>Amphimedon</taxon>
    </lineage>
</organism>
<evidence type="ECO:0000313" key="1">
    <source>
        <dbReference type="EnsemblMetazoa" id="Aqu2.1.33824_001"/>
    </source>
</evidence>
<reference evidence="1" key="1">
    <citation type="submission" date="2017-05" db="UniProtKB">
        <authorList>
            <consortium name="EnsemblMetazoa"/>
        </authorList>
    </citation>
    <scope>IDENTIFICATION</scope>
</reference>
<dbReference type="AlphaFoldDB" id="A0A1X7V207"/>
<protein>
    <submittedName>
        <fullName evidence="1">Uncharacterized protein</fullName>
    </submittedName>
</protein>
<proteinExistence type="predicted"/>
<accession>A0A1X7V207</accession>
<dbReference type="InParanoid" id="A0A1X7V207"/>
<sequence>MEILRSKVVIVTVVYGNKADDSESQKVVIEGNHQIIFTNPLTLLDKELKDLWHSPSLTERIVSLLLMRHTA</sequence>
<name>A0A1X7V207_AMPQE</name>